<dbReference type="InterPro" id="IPR052444">
    <property type="entry name" value="Spz/Toll_ligand-like"/>
</dbReference>
<dbReference type="Pfam" id="PF16077">
    <property type="entry name" value="Spaetzle"/>
    <property type="match status" value="1"/>
</dbReference>
<accession>A0A1B6JR11</accession>
<evidence type="ECO:0000256" key="1">
    <source>
        <dbReference type="ARBA" id="ARBA00022729"/>
    </source>
</evidence>
<evidence type="ECO:0000259" key="5">
    <source>
        <dbReference type="Pfam" id="PF16077"/>
    </source>
</evidence>
<dbReference type="GO" id="GO:0008083">
    <property type="term" value="F:growth factor activity"/>
    <property type="evidence" value="ECO:0007669"/>
    <property type="project" value="TreeGrafter"/>
</dbReference>
<dbReference type="GO" id="GO:0005615">
    <property type="term" value="C:extracellular space"/>
    <property type="evidence" value="ECO:0007669"/>
    <property type="project" value="UniProtKB-ARBA"/>
</dbReference>
<dbReference type="Gene3D" id="2.10.90.10">
    <property type="entry name" value="Cystine-knot cytokines"/>
    <property type="match status" value="1"/>
</dbReference>
<feature type="domain" description="Spaetzle" evidence="5">
    <location>
        <begin position="134"/>
        <end position="233"/>
    </location>
</feature>
<dbReference type="InterPro" id="IPR029034">
    <property type="entry name" value="Cystine-knot_cytokine"/>
</dbReference>
<evidence type="ECO:0000256" key="4">
    <source>
        <dbReference type="SAM" id="Phobius"/>
    </source>
</evidence>
<name>A0A1B6JR11_9HEMI</name>
<evidence type="ECO:0000256" key="2">
    <source>
        <dbReference type="ARBA" id="ARBA00023157"/>
    </source>
</evidence>
<proteinExistence type="predicted"/>
<gene>
    <name evidence="6" type="ORF">g.39980</name>
</gene>
<sequence>STDVLVVQLSTSTQQLTMALSFLQCYAVILVLAVFQPAYLQSLTSEIGMGEETTQVNRIRREAAVGIVDPKTLTINPTPCPDGQDFCETADDYPTSHINEMIKKQPKFILDHFYTETEEYDVNKFNPSIAGETPLCAASNTVVYPKKGRARDGTYEFIVNDNDYKQGVRVEACLSQSNNNQCNIPGSLSLGYTSYCVQKHIQRTLVVVDKSSPGLSGFVTKPFEFPSCCSCVIVMNSNAERFGISPVGSGPINTTAANTRT</sequence>
<keyword evidence="3" id="KW-0325">Glycoprotein</keyword>
<organism evidence="6">
    <name type="scientific">Homalodisca liturata</name>
    <dbReference type="NCBI Taxonomy" id="320908"/>
    <lineage>
        <taxon>Eukaryota</taxon>
        <taxon>Metazoa</taxon>
        <taxon>Ecdysozoa</taxon>
        <taxon>Arthropoda</taxon>
        <taxon>Hexapoda</taxon>
        <taxon>Insecta</taxon>
        <taxon>Pterygota</taxon>
        <taxon>Neoptera</taxon>
        <taxon>Paraneoptera</taxon>
        <taxon>Hemiptera</taxon>
        <taxon>Auchenorrhyncha</taxon>
        <taxon>Membracoidea</taxon>
        <taxon>Cicadellidae</taxon>
        <taxon>Cicadellinae</taxon>
        <taxon>Proconiini</taxon>
        <taxon>Homalodisca</taxon>
    </lineage>
</organism>
<protein>
    <recommendedName>
        <fullName evidence="5">Spaetzle domain-containing protein</fullName>
    </recommendedName>
</protein>
<dbReference type="PANTHER" id="PTHR23199:SF12">
    <property type="entry name" value="NEUROTROPHIN 1-RELATED"/>
    <property type="match status" value="1"/>
</dbReference>
<reference evidence="6" key="1">
    <citation type="submission" date="2015-11" db="EMBL/GenBank/DDBJ databases">
        <title>De novo transcriptome assembly of four potential Pierce s Disease insect vectors from Arizona vineyards.</title>
        <authorList>
            <person name="Tassone E.E."/>
        </authorList>
    </citation>
    <scope>NUCLEOTIDE SEQUENCE</scope>
</reference>
<feature type="transmembrane region" description="Helical" evidence="4">
    <location>
        <begin position="16"/>
        <end position="35"/>
    </location>
</feature>
<dbReference type="GO" id="GO:0045087">
    <property type="term" value="P:innate immune response"/>
    <property type="evidence" value="ECO:0007669"/>
    <property type="project" value="TreeGrafter"/>
</dbReference>
<feature type="non-terminal residue" evidence="6">
    <location>
        <position position="1"/>
    </location>
</feature>
<dbReference type="GO" id="GO:0021556">
    <property type="term" value="P:central nervous system formation"/>
    <property type="evidence" value="ECO:0007669"/>
    <property type="project" value="TreeGrafter"/>
</dbReference>
<dbReference type="EMBL" id="GECU01006121">
    <property type="protein sequence ID" value="JAT01586.1"/>
    <property type="molecule type" value="Transcribed_RNA"/>
</dbReference>
<keyword evidence="2" id="KW-1015">Disulfide bond</keyword>
<dbReference type="InterPro" id="IPR032104">
    <property type="entry name" value="Spaetzle"/>
</dbReference>
<keyword evidence="4" id="KW-0812">Transmembrane</keyword>
<dbReference type="AlphaFoldDB" id="A0A1B6JR11"/>
<keyword evidence="1" id="KW-0732">Signal</keyword>
<dbReference type="SUPFAM" id="SSF57501">
    <property type="entry name" value="Cystine-knot cytokines"/>
    <property type="match status" value="1"/>
</dbReference>
<dbReference type="PANTHER" id="PTHR23199">
    <property type="entry name" value="NEUROTROPHIN 1-RELATED"/>
    <property type="match status" value="1"/>
</dbReference>
<keyword evidence="4" id="KW-1133">Transmembrane helix</keyword>
<evidence type="ECO:0000256" key="3">
    <source>
        <dbReference type="ARBA" id="ARBA00023180"/>
    </source>
</evidence>
<keyword evidence="4" id="KW-0472">Membrane</keyword>
<evidence type="ECO:0000313" key="6">
    <source>
        <dbReference type="EMBL" id="JAT01586.1"/>
    </source>
</evidence>
<dbReference type="GO" id="GO:0005121">
    <property type="term" value="F:Toll binding"/>
    <property type="evidence" value="ECO:0007669"/>
    <property type="project" value="TreeGrafter"/>
</dbReference>